<dbReference type="PROSITE" id="PS01279">
    <property type="entry name" value="PCMT"/>
    <property type="match status" value="1"/>
</dbReference>
<dbReference type="PANTHER" id="PTHR11579">
    <property type="entry name" value="PROTEIN-L-ISOASPARTATE O-METHYLTRANSFERASE"/>
    <property type="match status" value="1"/>
</dbReference>
<dbReference type="InterPro" id="IPR029063">
    <property type="entry name" value="SAM-dependent_MTases_sf"/>
</dbReference>
<dbReference type="FunFam" id="3.40.50.150:FF:000010">
    <property type="entry name" value="Protein-L-isoaspartate O-methyltransferase"/>
    <property type="match status" value="1"/>
</dbReference>
<organism evidence="9 10">
    <name type="scientific">Fodinibius halophilus</name>
    <dbReference type="NCBI Taxonomy" id="1736908"/>
    <lineage>
        <taxon>Bacteria</taxon>
        <taxon>Pseudomonadati</taxon>
        <taxon>Balneolota</taxon>
        <taxon>Balneolia</taxon>
        <taxon>Balneolales</taxon>
        <taxon>Balneolaceae</taxon>
        <taxon>Fodinibius</taxon>
    </lineage>
</organism>
<feature type="active site" evidence="7">
    <location>
        <position position="113"/>
    </location>
</feature>
<feature type="signal peptide" evidence="8">
    <location>
        <begin position="1"/>
        <end position="26"/>
    </location>
</feature>
<evidence type="ECO:0000256" key="8">
    <source>
        <dbReference type="SAM" id="SignalP"/>
    </source>
</evidence>
<evidence type="ECO:0000256" key="3">
    <source>
        <dbReference type="ARBA" id="ARBA00022490"/>
    </source>
</evidence>
<feature type="chain" id="PRO_5026753125" description="Protein-L-isoaspartate O-methyltransferase" evidence="8">
    <location>
        <begin position="27"/>
        <end position="266"/>
    </location>
</feature>
<dbReference type="GO" id="GO:0005737">
    <property type="term" value="C:cytoplasm"/>
    <property type="evidence" value="ECO:0007669"/>
    <property type="project" value="UniProtKB-SubCell"/>
</dbReference>
<comment type="subcellular location">
    <subcellularLocation>
        <location evidence="1 7">Cytoplasm</location>
    </subcellularLocation>
</comment>
<evidence type="ECO:0000256" key="5">
    <source>
        <dbReference type="ARBA" id="ARBA00022679"/>
    </source>
</evidence>
<evidence type="ECO:0000256" key="1">
    <source>
        <dbReference type="ARBA" id="ARBA00004496"/>
    </source>
</evidence>
<comment type="caution">
    <text evidence="9">The sequence shown here is derived from an EMBL/GenBank/DDBJ whole genome shotgun (WGS) entry which is preliminary data.</text>
</comment>
<dbReference type="NCBIfam" id="NF001453">
    <property type="entry name" value="PRK00312.1"/>
    <property type="match status" value="1"/>
</dbReference>
<accession>A0A6M1SZ04</accession>
<comment type="function">
    <text evidence="7">Catalyzes the methyl esterification of L-isoaspartyl residues in peptides and proteins that result from spontaneous decomposition of normal L-aspartyl and L-asparaginyl residues. It plays a role in the repair and/or degradation of damaged proteins.</text>
</comment>
<dbReference type="Gene3D" id="3.40.50.150">
    <property type="entry name" value="Vaccinia Virus protein VP39"/>
    <property type="match status" value="1"/>
</dbReference>
<evidence type="ECO:0000256" key="6">
    <source>
        <dbReference type="ARBA" id="ARBA00022691"/>
    </source>
</evidence>
<comment type="similarity">
    <text evidence="2 7">Belongs to the methyltransferase superfamily. L-isoaspartyl/D-aspartyl protein methyltransferase family.</text>
</comment>
<dbReference type="AlphaFoldDB" id="A0A6M1SZ04"/>
<keyword evidence="10" id="KW-1185">Reference proteome</keyword>
<dbReference type="InterPro" id="IPR000682">
    <property type="entry name" value="PCMT"/>
</dbReference>
<keyword evidence="6 7" id="KW-0949">S-adenosyl-L-methionine</keyword>
<dbReference type="HAMAP" id="MF_00090">
    <property type="entry name" value="PIMT"/>
    <property type="match status" value="1"/>
</dbReference>
<keyword evidence="5 7" id="KW-0808">Transferase</keyword>
<dbReference type="Proteomes" id="UP000479132">
    <property type="component" value="Unassembled WGS sequence"/>
</dbReference>
<evidence type="ECO:0000256" key="2">
    <source>
        <dbReference type="ARBA" id="ARBA00005369"/>
    </source>
</evidence>
<dbReference type="Pfam" id="PF01135">
    <property type="entry name" value="PCMT"/>
    <property type="match status" value="1"/>
</dbReference>
<dbReference type="GO" id="GO:0030091">
    <property type="term" value="P:protein repair"/>
    <property type="evidence" value="ECO:0007669"/>
    <property type="project" value="UniProtKB-UniRule"/>
</dbReference>
<keyword evidence="4 7" id="KW-0489">Methyltransferase</keyword>
<dbReference type="EC" id="2.1.1.77" evidence="7"/>
<name>A0A6M1SZ04_9BACT</name>
<dbReference type="NCBIfam" id="TIGR00080">
    <property type="entry name" value="pimt"/>
    <property type="match status" value="1"/>
</dbReference>
<keyword evidence="8" id="KW-0732">Signal</keyword>
<dbReference type="EMBL" id="JAALLS010000010">
    <property type="protein sequence ID" value="NGP88516.1"/>
    <property type="molecule type" value="Genomic_DNA"/>
</dbReference>
<evidence type="ECO:0000313" key="9">
    <source>
        <dbReference type="EMBL" id="NGP88516.1"/>
    </source>
</evidence>
<evidence type="ECO:0000256" key="4">
    <source>
        <dbReference type="ARBA" id="ARBA00022603"/>
    </source>
</evidence>
<evidence type="ECO:0000313" key="10">
    <source>
        <dbReference type="Proteomes" id="UP000479132"/>
    </source>
</evidence>
<gene>
    <name evidence="7" type="primary">pcm</name>
    <name evidence="9" type="ORF">G3569_09120</name>
</gene>
<protein>
    <recommendedName>
        <fullName evidence="7">Protein-L-isoaspartate O-methyltransferase</fullName>
        <ecNumber evidence="7">2.1.1.77</ecNumber>
    </recommendedName>
    <alternativeName>
        <fullName evidence="7">L-isoaspartyl protein carboxyl methyltransferase</fullName>
    </alternativeName>
    <alternativeName>
        <fullName evidence="7">Protein L-isoaspartyl methyltransferase</fullName>
    </alternativeName>
    <alternativeName>
        <fullName evidence="7">Protein-beta-aspartate methyltransferase</fullName>
        <shortName evidence="7">PIMT</shortName>
    </alternativeName>
</protein>
<proteinExistence type="inferred from homology"/>
<dbReference type="SUPFAM" id="SSF53335">
    <property type="entry name" value="S-adenosyl-L-methionine-dependent methyltransferases"/>
    <property type="match status" value="1"/>
</dbReference>
<dbReference type="PANTHER" id="PTHR11579:SF0">
    <property type="entry name" value="PROTEIN-L-ISOASPARTATE(D-ASPARTATE) O-METHYLTRANSFERASE"/>
    <property type="match status" value="1"/>
</dbReference>
<keyword evidence="3 7" id="KW-0963">Cytoplasm</keyword>
<dbReference type="CDD" id="cd02440">
    <property type="entry name" value="AdoMet_MTases"/>
    <property type="match status" value="1"/>
</dbReference>
<dbReference type="GO" id="GO:0032259">
    <property type="term" value="P:methylation"/>
    <property type="evidence" value="ECO:0007669"/>
    <property type="project" value="UniProtKB-KW"/>
</dbReference>
<dbReference type="GO" id="GO:0004719">
    <property type="term" value="F:protein-L-isoaspartate (D-aspartate) O-methyltransferase activity"/>
    <property type="evidence" value="ECO:0007669"/>
    <property type="project" value="UniProtKB-UniRule"/>
</dbReference>
<comment type="catalytic activity">
    <reaction evidence="7">
        <text>[protein]-L-isoaspartate + S-adenosyl-L-methionine = [protein]-L-isoaspartate alpha-methyl ester + S-adenosyl-L-homocysteine</text>
        <dbReference type="Rhea" id="RHEA:12705"/>
        <dbReference type="Rhea" id="RHEA-COMP:12143"/>
        <dbReference type="Rhea" id="RHEA-COMP:12144"/>
        <dbReference type="ChEBI" id="CHEBI:57856"/>
        <dbReference type="ChEBI" id="CHEBI:59789"/>
        <dbReference type="ChEBI" id="CHEBI:90596"/>
        <dbReference type="ChEBI" id="CHEBI:90598"/>
        <dbReference type="EC" id="2.1.1.77"/>
    </reaction>
</comment>
<evidence type="ECO:0000256" key="7">
    <source>
        <dbReference type="HAMAP-Rule" id="MF_00090"/>
    </source>
</evidence>
<sequence length="266" mass="29941">MMKLRISLFTAIIYSILCFCSQEVNAITDTLIMPLHADTVVHDSLSWQRPRFSDRQNERHSLIKEGVKKQGVSDPAVLDAMRHVPRHLFIPQQYRQYAYQNRPLPIGHEQTISQPYIVGYMTQLLDVNTGDKVLEIGTGSGYQAAVLSEITPYIYTIEIVEPLGKQAVSRFKKLGYHTIKTKIGDGYKGWPEHAPFDRIILTAAPEHIPQPLLDQLAPNGILIAPVGKTGETQYLTKVTKSADGTITRHKKLPVRFVPMTGKVQKN</sequence>
<reference evidence="9 10" key="1">
    <citation type="submission" date="2020-02" db="EMBL/GenBank/DDBJ databases">
        <title>Aliifodinibius halophilus 2W32, complete genome.</title>
        <authorList>
            <person name="Li Y."/>
            <person name="Wu S."/>
        </authorList>
    </citation>
    <scope>NUCLEOTIDE SEQUENCE [LARGE SCALE GENOMIC DNA]</scope>
    <source>
        <strain evidence="9 10">2W32</strain>
    </source>
</reference>